<keyword evidence="6" id="KW-1185">Reference proteome</keyword>
<keyword evidence="2" id="KW-0862">Zinc</keyword>
<evidence type="ECO:0000256" key="3">
    <source>
        <dbReference type="PROSITE-ProRule" id="PRU00175"/>
    </source>
</evidence>
<dbReference type="Pfam" id="PF05605">
    <property type="entry name" value="zf-Di19"/>
    <property type="match status" value="1"/>
</dbReference>
<protein>
    <submittedName>
        <fullName evidence="5">RN166-like protein</fullName>
    </submittedName>
</protein>
<organism evidence="5 6">
    <name type="scientific">Mya arenaria</name>
    <name type="common">Soft-shell clam</name>
    <dbReference type="NCBI Taxonomy" id="6604"/>
    <lineage>
        <taxon>Eukaryota</taxon>
        <taxon>Metazoa</taxon>
        <taxon>Spiralia</taxon>
        <taxon>Lophotrochozoa</taxon>
        <taxon>Mollusca</taxon>
        <taxon>Bivalvia</taxon>
        <taxon>Autobranchia</taxon>
        <taxon>Heteroconchia</taxon>
        <taxon>Euheterodonta</taxon>
        <taxon>Imparidentia</taxon>
        <taxon>Neoheterodontei</taxon>
        <taxon>Myida</taxon>
        <taxon>Myoidea</taxon>
        <taxon>Myidae</taxon>
        <taxon>Mya</taxon>
    </lineage>
</organism>
<keyword evidence="1 3" id="KW-0479">Metal-binding</keyword>
<gene>
    <name evidence="5" type="ORF">MAR_025586</name>
</gene>
<dbReference type="InterPro" id="IPR051438">
    <property type="entry name" value="RNF_E3_ubiq-protein_ligase"/>
</dbReference>
<dbReference type="InterPro" id="IPR013083">
    <property type="entry name" value="Znf_RING/FYVE/PHD"/>
</dbReference>
<evidence type="ECO:0000259" key="4">
    <source>
        <dbReference type="PROSITE" id="PS50089"/>
    </source>
</evidence>
<dbReference type="Gene3D" id="3.30.40.10">
    <property type="entry name" value="Zinc/RING finger domain, C3HC4 (zinc finger)"/>
    <property type="match status" value="1"/>
</dbReference>
<evidence type="ECO:0000256" key="1">
    <source>
        <dbReference type="ARBA" id="ARBA00022771"/>
    </source>
</evidence>
<dbReference type="PROSITE" id="PS50089">
    <property type="entry name" value="ZF_RING_2"/>
    <property type="match status" value="1"/>
</dbReference>
<evidence type="ECO:0000313" key="5">
    <source>
        <dbReference type="EMBL" id="WAR11406.1"/>
    </source>
</evidence>
<dbReference type="PANTHER" id="PTHR46016:SF1">
    <property type="entry name" value="RING-TYPE DOMAIN-CONTAINING PROTEIN"/>
    <property type="match status" value="1"/>
</dbReference>
<feature type="domain" description="RING-type" evidence="4">
    <location>
        <begin position="14"/>
        <end position="55"/>
    </location>
</feature>
<evidence type="ECO:0000256" key="2">
    <source>
        <dbReference type="ARBA" id="ARBA00022833"/>
    </source>
</evidence>
<dbReference type="EMBL" id="CP111019">
    <property type="protein sequence ID" value="WAR11406.1"/>
    <property type="molecule type" value="Genomic_DNA"/>
</dbReference>
<evidence type="ECO:0000313" key="6">
    <source>
        <dbReference type="Proteomes" id="UP001164746"/>
    </source>
</evidence>
<keyword evidence="1 3" id="KW-0863">Zinc-finger</keyword>
<dbReference type="InterPro" id="IPR001841">
    <property type="entry name" value="Znf_RING"/>
</dbReference>
<accession>A0ABY7ERQ4</accession>
<sequence>MASSEELSIEMFTCSICREIFKDPVTIKCGNNHSFCRECVNPLMIDARPHCPTCRQEIKQKTLSTNKNMSTQMMNNKLPCFGCNEKILITELNNHFTDCDKIDKSITYFKPVKETSQRIPTDLPNRATFKCPYCDLGNLDTRGLREHCNEKHRYDSAHVVCPVCASMPWGNQRQASSDFMAHLNMRHKFDYETYVLAKPALCTVKANYSK</sequence>
<reference evidence="5" key="1">
    <citation type="submission" date="2022-11" db="EMBL/GenBank/DDBJ databases">
        <title>Centuries of genome instability and evolution in soft-shell clam transmissible cancer (bioRxiv).</title>
        <authorList>
            <person name="Hart S.F.M."/>
            <person name="Yonemitsu M.A."/>
            <person name="Giersch R.M."/>
            <person name="Beal B.F."/>
            <person name="Arriagada G."/>
            <person name="Davis B.W."/>
            <person name="Ostrander E.A."/>
            <person name="Goff S.P."/>
            <person name="Metzger M.J."/>
        </authorList>
    </citation>
    <scope>NUCLEOTIDE SEQUENCE</scope>
    <source>
        <strain evidence="5">MELC-2E11</strain>
        <tissue evidence="5">Siphon/mantle</tissue>
    </source>
</reference>
<dbReference type="InterPro" id="IPR008598">
    <property type="entry name" value="Di19_Zn-bd"/>
</dbReference>
<dbReference type="Pfam" id="PF13923">
    <property type="entry name" value="zf-C3HC4_2"/>
    <property type="match status" value="1"/>
</dbReference>
<proteinExistence type="predicted"/>
<dbReference type="SUPFAM" id="SSF57850">
    <property type="entry name" value="RING/U-box"/>
    <property type="match status" value="1"/>
</dbReference>
<dbReference type="SMART" id="SM00184">
    <property type="entry name" value="RING"/>
    <property type="match status" value="1"/>
</dbReference>
<dbReference type="PANTHER" id="PTHR46016">
    <property type="entry name" value="ZINC FINGER, RING/FYVE/PHD-TYPE"/>
    <property type="match status" value="1"/>
</dbReference>
<dbReference type="Proteomes" id="UP001164746">
    <property type="component" value="Chromosome 8"/>
</dbReference>
<name>A0ABY7ERQ4_MYAAR</name>